<sequence>MDLQALGSSNAEFGVDLYQKLATANPDENVFFSPISLLFALAITLLGAKEKTEAQLKSVLKLDQFAHGEVHSRFADLMRHLQQSDGNYELNIANKLYGEETENFLSDFLEESKKYYGSGLEPVSFLNNADGIRSMINSWVEKQTHQKIRDLLPAGLLDALTRLVIVNAVYFKGTWKTQFDQSETQKGVFVTPLRTFSDVSFMHLPKLNAKYMYNNELNCQILELPYKGDSMSFVVVLPNLKETTLEAVESSMDKNFFSTVDENIWRMDVEIWLPKFKIEKKSNAMESLMKMGIVDLFSESRTDLSKMTGERNLFVSKLLHKAFIEVNEKGSEAAASTGVVISFRSAKIKIKFKADHPFIFYIKDNAIGSILFMGRLFKM</sequence>
<dbReference type="eggNOG" id="KOG2392">
    <property type="taxonomic scope" value="Eukaryota"/>
</dbReference>
<dbReference type="GO" id="GO:0004867">
    <property type="term" value="F:serine-type endopeptidase inhibitor activity"/>
    <property type="evidence" value="ECO:0007669"/>
    <property type="project" value="InterPro"/>
</dbReference>
<evidence type="ECO:0000313" key="5">
    <source>
        <dbReference type="EnsemblMetazoa" id="HelroP157156"/>
    </source>
</evidence>
<dbReference type="CDD" id="cd00172">
    <property type="entry name" value="serpin"/>
    <property type="match status" value="1"/>
</dbReference>
<dbReference type="InterPro" id="IPR042185">
    <property type="entry name" value="Serpin_sf_2"/>
</dbReference>
<comment type="similarity">
    <text evidence="1 2">Belongs to the serpin family.</text>
</comment>
<evidence type="ECO:0000313" key="4">
    <source>
        <dbReference type="EMBL" id="ESO03162.1"/>
    </source>
</evidence>
<dbReference type="FunFam" id="3.30.497.10:FF:000001">
    <property type="entry name" value="Serine protease inhibitor"/>
    <property type="match status" value="1"/>
</dbReference>
<dbReference type="Gene3D" id="2.30.39.10">
    <property type="entry name" value="Alpha-1-antitrypsin, domain 1"/>
    <property type="match status" value="1"/>
</dbReference>
<dbReference type="GO" id="GO:0005615">
    <property type="term" value="C:extracellular space"/>
    <property type="evidence" value="ECO:0000318"/>
    <property type="project" value="GO_Central"/>
</dbReference>
<dbReference type="InterPro" id="IPR036186">
    <property type="entry name" value="Serpin_sf"/>
</dbReference>
<dbReference type="InterPro" id="IPR042178">
    <property type="entry name" value="Serpin_sf_1"/>
</dbReference>
<reference evidence="4 6" key="2">
    <citation type="journal article" date="2013" name="Nature">
        <title>Insights into bilaterian evolution from three spiralian genomes.</title>
        <authorList>
            <person name="Simakov O."/>
            <person name="Marletaz F."/>
            <person name="Cho S.J."/>
            <person name="Edsinger-Gonzales E."/>
            <person name="Havlak P."/>
            <person name="Hellsten U."/>
            <person name="Kuo D.H."/>
            <person name="Larsson T."/>
            <person name="Lv J."/>
            <person name="Arendt D."/>
            <person name="Savage R."/>
            <person name="Osoegawa K."/>
            <person name="de Jong P."/>
            <person name="Grimwood J."/>
            <person name="Chapman J.A."/>
            <person name="Shapiro H."/>
            <person name="Aerts A."/>
            <person name="Otillar R.P."/>
            <person name="Terry A.Y."/>
            <person name="Boore J.L."/>
            <person name="Grigoriev I.V."/>
            <person name="Lindberg D.R."/>
            <person name="Seaver E.C."/>
            <person name="Weisblat D.A."/>
            <person name="Putnam N.H."/>
            <person name="Rokhsar D.S."/>
        </authorList>
    </citation>
    <scope>NUCLEOTIDE SEQUENCE</scope>
</reference>
<dbReference type="InParanoid" id="T1EM72"/>
<dbReference type="PROSITE" id="PS00284">
    <property type="entry name" value="SERPIN"/>
    <property type="match status" value="1"/>
</dbReference>
<dbReference type="GeneID" id="20197672"/>
<evidence type="ECO:0000313" key="6">
    <source>
        <dbReference type="Proteomes" id="UP000015101"/>
    </source>
</evidence>
<dbReference type="Pfam" id="PF00079">
    <property type="entry name" value="Serpin"/>
    <property type="match status" value="1"/>
</dbReference>
<dbReference type="CTD" id="20197672"/>
<proteinExistence type="inferred from homology"/>
<dbReference type="STRING" id="6412.T1EM72"/>
<name>T1EM72_HELRO</name>
<dbReference type="RefSeq" id="XP_009018855.1">
    <property type="nucleotide sequence ID" value="XM_009020607.1"/>
</dbReference>
<dbReference type="FunCoup" id="T1EM72">
    <property type="interactions" value="21"/>
</dbReference>
<dbReference type="EnsemblMetazoa" id="HelroT157156">
    <property type="protein sequence ID" value="HelroP157156"/>
    <property type="gene ID" value="HelroG157156"/>
</dbReference>
<dbReference type="InterPro" id="IPR023795">
    <property type="entry name" value="Serpin_CS"/>
</dbReference>
<dbReference type="InterPro" id="IPR000215">
    <property type="entry name" value="Serpin_fam"/>
</dbReference>
<evidence type="ECO:0000256" key="1">
    <source>
        <dbReference type="ARBA" id="ARBA00009500"/>
    </source>
</evidence>
<dbReference type="OMA" id="YINAWIQ"/>
<feature type="domain" description="Serpin" evidence="3">
    <location>
        <begin position="15"/>
        <end position="379"/>
    </location>
</feature>
<dbReference type="AlphaFoldDB" id="T1EM72"/>
<organism evidence="5 6">
    <name type="scientific">Helobdella robusta</name>
    <name type="common">Californian leech</name>
    <dbReference type="NCBI Taxonomy" id="6412"/>
    <lineage>
        <taxon>Eukaryota</taxon>
        <taxon>Metazoa</taxon>
        <taxon>Spiralia</taxon>
        <taxon>Lophotrochozoa</taxon>
        <taxon>Annelida</taxon>
        <taxon>Clitellata</taxon>
        <taxon>Hirudinea</taxon>
        <taxon>Rhynchobdellida</taxon>
        <taxon>Glossiphoniidae</taxon>
        <taxon>Helobdella</taxon>
    </lineage>
</organism>
<dbReference type="OrthoDB" id="671595at2759"/>
<dbReference type="PANTHER" id="PTHR11461">
    <property type="entry name" value="SERINE PROTEASE INHIBITOR, SERPIN"/>
    <property type="match status" value="1"/>
</dbReference>
<reference evidence="6" key="1">
    <citation type="submission" date="2012-12" db="EMBL/GenBank/DDBJ databases">
        <authorList>
            <person name="Hellsten U."/>
            <person name="Grimwood J."/>
            <person name="Chapman J.A."/>
            <person name="Shapiro H."/>
            <person name="Aerts A."/>
            <person name="Otillar R.P."/>
            <person name="Terry A.Y."/>
            <person name="Boore J.L."/>
            <person name="Simakov O."/>
            <person name="Marletaz F."/>
            <person name="Cho S.-J."/>
            <person name="Edsinger-Gonzales E."/>
            <person name="Havlak P."/>
            <person name="Kuo D.-H."/>
            <person name="Larsson T."/>
            <person name="Lv J."/>
            <person name="Arendt D."/>
            <person name="Savage R."/>
            <person name="Osoegawa K."/>
            <person name="de Jong P."/>
            <person name="Lindberg D.R."/>
            <person name="Seaver E.C."/>
            <person name="Weisblat D.A."/>
            <person name="Putnam N.H."/>
            <person name="Grigoriev I.V."/>
            <person name="Rokhsar D.S."/>
        </authorList>
    </citation>
    <scope>NUCLEOTIDE SEQUENCE</scope>
</reference>
<keyword evidence="6" id="KW-1185">Reference proteome</keyword>
<dbReference type="SUPFAM" id="SSF56574">
    <property type="entry name" value="Serpins"/>
    <property type="match status" value="1"/>
</dbReference>
<reference evidence="5" key="3">
    <citation type="submission" date="2015-06" db="UniProtKB">
        <authorList>
            <consortium name="EnsemblMetazoa"/>
        </authorList>
    </citation>
    <scope>IDENTIFICATION</scope>
</reference>
<evidence type="ECO:0000256" key="2">
    <source>
        <dbReference type="RuleBase" id="RU000411"/>
    </source>
</evidence>
<dbReference type="EMBL" id="AMQM01004804">
    <property type="status" value="NOT_ANNOTATED_CDS"/>
    <property type="molecule type" value="Genomic_DNA"/>
</dbReference>
<evidence type="ECO:0000259" key="3">
    <source>
        <dbReference type="SMART" id="SM00093"/>
    </source>
</evidence>
<dbReference type="InterPro" id="IPR023796">
    <property type="entry name" value="Serpin_dom"/>
</dbReference>
<dbReference type="Gene3D" id="3.30.497.10">
    <property type="entry name" value="Antithrombin, subunit I, domain 2"/>
    <property type="match status" value="1"/>
</dbReference>
<dbReference type="HOGENOM" id="CLU_023330_0_1_1"/>
<dbReference type="PANTHER" id="PTHR11461:SF211">
    <property type="entry name" value="GH10112P-RELATED"/>
    <property type="match status" value="1"/>
</dbReference>
<dbReference type="EMBL" id="KB096676">
    <property type="protein sequence ID" value="ESO03162.1"/>
    <property type="molecule type" value="Genomic_DNA"/>
</dbReference>
<dbReference type="Proteomes" id="UP000015101">
    <property type="component" value="Unassembled WGS sequence"/>
</dbReference>
<dbReference type="SMART" id="SM00093">
    <property type="entry name" value="SERPIN"/>
    <property type="match status" value="1"/>
</dbReference>
<protein>
    <recommendedName>
        <fullName evidence="3">Serpin domain-containing protein</fullName>
    </recommendedName>
</protein>
<accession>T1EM72</accession>
<gene>
    <name evidence="5" type="primary">20197672</name>
    <name evidence="4" type="ORF">HELRODRAFT_157156</name>
</gene>
<dbReference type="KEGG" id="hro:HELRODRAFT_157156"/>